<comment type="caution">
    <text evidence="8">The sequence shown here is derived from an EMBL/GenBank/DDBJ whole genome shotgun (WGS) entry which is preliminary data.</text>
</comment>
<dbReference type="Pfam" id="PF17862">
    <property type="entry name" value="AAA_lid_3"/>
    <property type="match status" value="1"/>
</dbReference>
<dbReference type="SMART" id="SM00382">
    <property type="entry name" value="AAA"/>
    <property type="match status" value="1"/>
</dbReference>
<dbReference type="CDD" id="cd19481">
    <property type="entry name" value="RecA-like_protease"/>
    <property type="match status" value="1"/>
</dbReference>
<evidence type="ECO:0000259" key="7">
    <source>
        <dbReference type="SMART" id="SM00382"/>
    </source>
</evidence>
<feature type="compositionally biased region" description="Basic and acidic residues" evidence="6">
    <location>
        <begin position="49"/>
        <end position="89"/>
    </location>
</feature>
<gene>
    <name evidence="8" type="ORF">PRZ48_001149</name>
</gene>
<dbReference type="InterPro" id="IPR056027">
    <property type="entry name" value="DUF7608"/>
</dbReference>
<dbReference type="Proteomes" id="UP001305779">
    <property type="component" value="Unassembled WGS sequence"/>
</dbReference>
<feature type="compositionally biased region" description="Polar residues" evidence="6">
    <location>
        <begin position="31"/>
        <end position="42"/>
    </location>
</feature>
<sequence length="1113" mass="122674">MRSIARQSARLASNSRVRQPSRPRHAPAQQHVRSFSRTVQHSVDTRGPNGEHEPSTPTEQRQDEQKTQPEDAAKAAKQGETKSTEDESKSAVAKTRRTRIQAAKDQKPPKPPPIPDWFLNHNVRLVTESVKPNRQAKSAQVLRCVDKDTGHTLFTVPYYEAWPVPGMPGRPAEEQTQDKETAGKKSLDNSFFDNKFTSTQAKPATSKARSSAIITPPSEEAENEVNPHSLLRWALLEAETGIRAGFTVAAQVPSASLNAASRVDISLHCPDSDSHDQMDDVIEDLANLTQSDIIRLDANDFADLTADYVGGGEDLPGSFSSLGYDVFDGYTANQAGNRRAAEEDEYDEEEDDEHDEEDEMHTDSSAGRPKTLDDLRRALYARRFDLAKAFGKIGITAIPIGTASEPKMRQGGDATNSPFRAIRSPDGPDFDRRRLKDLLDNLLEAPKLKTASGGSYAEGLNSRLANASAGRDSKQGMGSSDRSYQALWRPWRSSPGCWYPDVASIIAGHVNQITSDKDANAPLKLEADGKLPRENAGPDGSRRTIVHVRDLKDICSSRKGDSIIRDLVRVVQKRRRSGQEIIIVGTTAQDIGGGRFGSFEPRLDDFRSVTVPPYFNMSKDEISQMKAEDLVKDSVRVPTYRRIFEINLRHIQSMLQRLRPGDSIDLFSAQSQKQLKLAGSDLLGQTVLPFDQVQRLVLTAIGLSQTHAQSELVNASHIGLAVFIAGRADRAHRAWSDHNIQRSAAEADIFKQEPSPTIESDKGNAKIEKLKKGCNQHETKLLPGVVDPANIKIGFNEVHAPPETIDALKTLTSLSLLRPDAFKYGVLAADRLPGLMLYGPPGTGKTLLAKAVAKESRATVLEVSGAQLYEKYVGEGEKMVRAVFSLAKKLSPCIVFIDEADAIFGSRSSAGSRNTHREIINQFLREWDGMDSHNVFIMVASNRPFDMDDAVLRRLPRRLLVDLPVAKDREAILKIHLKDEQLDGTVDLSKLAEETPLYSGSDLKNLCVAAALACVREENELAASKQDDKAFKLPDRRVLSTRHFDKALKEISASISEDMSSLTAIRKFDEQFGDRKGRRKKSSYGFGTADEGVDESAARVRQPTTTTTPPPPP</sequence>
<dbReference type="PANTHER" id="PTHR45644">
    <property type="entry name" value="AAA ATPASE, PUTATIVE (AFU_ORTHOLOGUE AFUA_2G12920)-RELATED-RELATED"/>
    <property type="match status" value="1"/>
</dbReference>
<dbReference type="InterPro" id="IPR041569">
    <property type="entry name" value="AAA_lid_3"/>
</dbReference>
<protein>
    <recommendedName>
        <fullName evidence="7">AAA+ ATPase domain-containing protein</fullName>
    </recommendedName>
</protein>
<feature type="compositionally biased region" description="Basic and acidic residues" evidence="6">
    <location>
        <begin position="171"/>
        <end position="187"/>
    </location>
</feature>
<organism evidence="8 9">
    <name type="scientific">Zasmidium cellare</name>
    <name type="common">Wine cellar mold</name>
    <name type="synonym">Racodium cellare</name>
    <dbReference type="NCBI Taxonomy" id="395010"/>
    <lineage>
        <taxon>Eukaryota</taxon>
        <taxon>Fungi</taxon>
        <taxon>Dikarya</taxon>
        <taxon>Ascomycota</taxon>
        <taxon>Pezizomycotina</taxon>
        <taxon>Dothideomycetes</taxon>
        <taxon>Dothideomycetidae</taxon>
        <taxon>Mycosphaerellales</taxon>
        <taxon>Mycosphaerellaceae</taxon>
        <taxon>Zasmidium</taxon>
    </lineage>
</organism>
<feature type="region of interest" description="Disordered" evidence="6">
    <location>
        <begin position="1073"/>
        <end position="1113"/>
    </location>
</feature>
<dbReference type="InterPro" id="IPR003593">
    <property type="entry name" value="AAA+_ATPase"/>
</dbReference>
<dbReference type="PROSITE" id="PS00674">
    <property type="entry name" value="AAA"/>
    <property type="match status" value="1"/>
</dbReference>
<feature type="region of interest" description="Disordered" evidence="6">
    <location>
        <begin position="165"/>
        <end position="192"/>
    </location>
</feature>
<dbReference type="Gene3D" id="1.10.8.60">
    <property type="match status" value="1"/>
</dbReference>
<dbReference type="InterPro" id="IPR003959">
    <property type="entry name" value="ATPase_AAA_core"/>
</dbReference>
<proteinExistence type="predicted"/>
<dbReference type="InterPro" id="IPR003960">
    <property type="entry name" value="ATPase_AAA_CS"/>
</dbReference>
<keyword evidence="3" id="KW-0472">Membrane</keyword>
<evidence type="ECO:0000256" key="2">
    <source>
        <dbReference type="ARBA" id="ARBA00022741"/>
    </source>
</evidence>
<name>A0ABR0F0F9_ZASCE</name>
<keyword evidence="9" id="KW-1185">Reference proteome</keyword>
<dbReference type="PANTHER" id="PTHR45644:SF56">
    <property type="entry name" value="AAA ATPASE, PUTATIVE (AFU_ORTHOLOGUE AFUA_2G12920)-RELATED"/>
    <property type="match status" value="1"/>
</dbReference>
<feature type="compositionally biased region" description="Acidic residues" evidence="6">
    <location>
        <begin position="342"/>
        <end position="360"/>
    </location>
</feature>
<evidence type="ECO:0000313" key="8">
    <source>
        <dbReference type="EMBL" id="KAK4507414.1"/>
    </source>
</evidence>
<evidence type="ECO:0000256" key="6">
    <source>
        <dbReference type="SAM" id="MobiDB-lite"/>
    </source>
</evidence>
<evidence type="ECO:0000256" key="4">
    <source>
        <dbReference type="ARBA" id="ARBA00022840"/>
    </source>
</evidence>
<feature type="region of interest" description="Disordered" evidence="6">
    <location>
        <begin position="404"/>
        <end position="431"/>
    </location>
</feature>
<dbReference type="SUPFAM" id="SSF52540">
    <property type="entry name" value="P-loop containing nucleoside triphosphate hydrolases"/>
    <property type="match status" value="1"/>
</dbReference>
<dbReference type="Pfam" id="PF00004">
    <property type="entry name" value="AAA"/>
    <property type="match status" value="1"/>
</dbReference>
<keyword evidence="3" id="KW-1000">Mitochondrion outer membrane</keyword>
<keyword evidence="5" id="KW-0496">Mitochondrion</keyword>
<accession>A0ABR0F0F9</accession>
<dbReference type="EMBL" id="JAXOVC010000001">
    <property type="protein sequence ID" value="KAK4507414.1"/>
    <property type="molecule type" value="Genomic_DNA"/>
</dbReference>
<dbReference type="Pfam" id="PF24581">
    <property type="entry name" value="DUF7608"/>
    <property type="match status" value="1"/>
</dbReference>
<feature type="domain" description="AAA+ ATPase" evidence="7">
    <location>
        <begin position="831"/>
        <end position="965"/>
    </location>
</feature>
<keyword evidence="4" id="KW-0067">ATP-binding</keyword>
<evidence type="ECO:0000256" key="5">
    <source>
        <dbReference type="ARBA" id="ARBA00023128"/>
    </source>
</evidence>
<feature type="region of interest" description="Disordered" evidence="6">
    <location>
        <begin position="334"/>
        <end position="370"/>
    </location>
</feature>
<comment type="subcellular location">
    <subcellularLocation>
        <location evidence="1">Mitochondrion outer membrane</location>
        <topology evidence="1">Single-pass membrane protein</topology>
    </subcellularLocation>
</comment>
<dbReference type="Gene3D" id="3.40.50.300">
    <property type="entry name" value="P-loop containing nucleotide triphosphate hydrolases"/>
    <property type="match status" value="1"/>
</dbReference>
<dbReference type="InterPro" id="IPR051701">
    <property type="entry name" value="Mito_OM_Translocase_MSP1"/>
</dbReference>
<evidence type="ECO:0000313" key="9">
    <source>
        <dbReference type="Proteomes" id="UP001305779"/>
    </source>
</evidence>
<evidence type="ECO:0000256" key="3">
    <source>
        <dbReference type="ARBA" id="ARBA00022787"/>
    </source>
</evidence>
<keyword evidence="2" id="KW-0547">Nucleotide-binding</keyword>
<feature type="region of interest" description="Disordered" evidence="6">
    <location>
        <begin position="1"/>
        <end position="118"/>
    </location>
</feature>
<evidence type="ECO:0000256" key="1">
    <source>
        <dbReference type="ARBA" id="ARBA00004572"/>
    </source>
</evidence>
<dbReference type="InterPro" id="IPR027417">
    <property type="entry name" value="P-loop_NTPase"/>
</dbReference>
<reference evidence="8 9" key="1">
    <citation type="journal article" date="2023" name="G3 (Bethesda)">
        <title>A chromosome-level genome assembly of Zasmidium syzygii isolated from banana leaves.</title>
        <authorList>
            <person name="van Westerhoven A.C."/>
            <person name="Mehrabi R."/>
            <person name="Talebi R."/>
            <person name="Steentjes M.B.F."/>
            <person name="Corcolon B."/>
            <person name="Chong P.A."/>
            <person name="Kema G.H.J."/>
            <person name="Seidl M.F."/>
        </authorList>
    </citation>
    <scope>NUCLEOTIDE SEQUENCE [LARGE SCALE GENOMIC DNA]</scope>
    <source>
        <strain evidence="8 9">P124</strain>
    </source>
</reference>